<reference evidence="1 2" key="1">
    <citation type="journal article" date="2014" name="Genome Announc.">
        <title>Draft genome sequence of Sclerotinia borealis, a psychrophilic plant pathogenic fungus.</title>
        <authorList>
            <person name="Mardanov A.V."/>
            <person name="Beletsky A.V."/>
            <person name="Kadnikov V.V."/>
            <person name="Ignatov A.N."/>
            <person name="Ravin N.V."/>
        </authorList>
    </citation>
    <scope>NUCLEOTIDE SEQUENCE [LARGE SCALE GENOMIC DNA]</scope>
    <source>
        <strain evidence="2">F-4157</strain>
    </source>
</reference>
<protein>
    <submittedName>
        <fullName evidence="1">Uncharacterized protein</fullName>
    </submittedName>
</protein>
<evidence type="ECO:0000313" key="2">
    <source>
        <dbReference type="Proteomes" id="UP000019487"/>
    </source>
</evidence>
<dbReference type="AlphaFoldDB" id="W9CRJ8"/>
<sequence>MVCINLPIKEKVDFEREDQVLSPSPPPFAIITPLLKCTKIKKIRCDTDEYHFYGVFSPKLIVSEAAKFVSKNSSASRSSLKKIFKKFIAITSHDSQQDCQVSPEAIWFLVRMTRKSGEFIMPRWHRDGRMTGCTEASHVLHCRYATTLVGPPTLVLQETEVVSQGMRAHAANRKELSNALASEVPLNISQDQIIRFSWGRDDSPVHSEPDLFSERVFASCVYGSAEEVRDIISTRRQYGDYQAFFRTCEEKRT</sequence>
<comment type="caution">
    <text evidence="1">The sequence shown here is derived from an EMBL/GenBank/DDBJ whole genome shotgun (WGS) entry which is preliminary data.</text>
</comment>
<proteinExistence type="predicted"/>
<name>W9CRJ8_SCLBF</name>
<accession>W9CRJ8</accession>
<organism evidence="1 2">
    <name type="scientific">Sclerotinia borealis (strain F-4128)</name>
    <dbReference type="NCBI Taxonomy" id="1432307"/>
    <lineage>
        <taxon>Eukaryota</taxon>
        <taxon>Fungi</taxon>
        <taxon>Dikarya</taxon>
        <taxon>Ascomycota</taxon>
        <taxon>Pezizomycotina</taxon>
        <taxon>Leotiomycetes</taxon>
        <taxon>Helotiales</taxon>
        <taxon>Sclerotiniaceae</taxon>
        <taxon>Sclerotinia</taxon>
    </lineage>
</organism>
<dbReference type="OrthoDB" id="10261951at2759"/>
<evidence type="ECO:0000313" key="1">
    <source>
        <dbReference type="EMBL" id="ESZ98481.1"/>
    </source>
</evidence>
<dbReference type="Proteomes" id="UP000019487">
    <property type="component" value="Unassembled WGS sequence"/>
</dbReference>
<keyword evidence="2" id="KW-1185">Reference proteome</keyword>
<gene>
    <name evidence="1" type="ORF">SBOR_1143</name>
</gene>
<dbReference type="HOGENOM" id="CLU_074385_0_0_1"/>
<dbReference type="EMBL" id="AYSA01000041">
    <property type="protein sequence ID" value="ESZ98481.1"/>
    <property type="molecule type" value="Genomic_DNA"/>
</dbReference>